<name>A0A5P1ED06_ASPOF</name>
<dbReference type="Gramene" id="ONK63087">
    <property type="protein sequence ID" value="ONK63087"/>
    <property type="gene ID" value="A4U43_C07F11270"/>
</dbReference>
<dbReference type="Proteomes" id="UP000243459">
    <property type="component" value="Chromosome 7"/>
</dbReference>
<keyword evidence="2" id="KW-1185">Reference proteome</keyword>
<organism evidence="1 2">
    <name type="scientific">Asparagus officinalis</name>
    <name type="common">Garden asparagus</name>
    <dbReference type="NCBI Taxonomy" id="4686"/>
    <lineage>
        <taxon>Eukaryota</taxon>
        <taxon>Viridiplantae</taxon>
        <taxon>Streptophyta</taxon>
        <taxon>Embryophyta</taxon>
        <taxon>Tracheophyta</taxon>
        <taxon>Spermatophyta</taxon>
        <taxon>Magnoliopsida</taxon>
        <taxon>Liliopsida</taxon>
        <taxon>Asparagales</taxon>
        <taxon>Asparagaceae</taxon>
        <taxon>Asparagoideae</taxon>
        <taxon>Asparagus</taxon>
    </lineage>
</organism>
<evidence type="ECO:0000313" key="1">
    <source>
        <dbReference type="EMBL" id="ONK63087.1"/>
    </source>
</evidence>
<reference evidence="2" key="1">
    <citation type="journal article" date="2017" name="Nat. Commun.">
        <title>The asparagus genome sheds light on the origin and evolution of a young Y chromosome.</title>
        <authorList>
            <person name="Harkess A."/>
            <person name="Zhou J."/>
            <person name="Xu C."/>
            <person name="Bowers J.E."/>
            <person name="Van der Hulst R."/>
            <person name="Ayyampalayam S."/>
            <person name="Mercati F."/>
            <person name="Riccardi P."/>
            <person name="McKain M.R."/>
            <person name="Kakrana A."/>
            <person name="Tang H."/>
            <person name="Ray J."/>
            <person name="Groenendijk J."/>
            <person name="Arikit S."/>
            <person name="Mathioni S.M."/>
            <person name="Nakano M."/>
            <person name="Shan H."/>
            <person name="Telgmann-Rauber A."/>
            <person name="Kanno A."/>
            <person name="Yue Z."/>
            <person name="Chen H."/>
            <person name="Li W."/>
            <person name="Chen Y."/>
            <person name="Xu X."/>
            <person name="Zhang Y."/>
            <person name="Luo S."/>
            <person name="Chen H."/>
            <person name="Gao J."/>
            <person name="Mao Z."/>
            <person name="Pires J.C."/>
            <person name="Luo M."/>
            <person name="Kudrna D."/>
            <person name="Wing R.A."/>
            <person name="Meyers B.C."/>
            <person name="Yi K."/>
            <person name="Kong H."/>
            <person name="Lavrijsen P."/>
            <person name="Sunseri F."/>
            <person name="Falavigna A."/>
            <person name="Ye Y."/>
            <person name="Leebens-Mack J.H."/>
            <person name="Chen G."/>
        </authorList>
    </citation>
    <scope>NUCLEOTIDE SEQUENCE [LARGE SCALE GENOMIC DNA]</scope>
    <source>
        <strain evidence="2">cv. DH0086</strain>
    </source>
</reference>
<dbReference type="AlphaFoldDB" id="A0A5P1ED06"/>
<dbReference type="EMBL" id="CM007387">
    <property type="protein sequence ID" value="ONK63087.1"/>
    <property type="molecule type" value="Genomic_DNA"/>
</dbReference>
<sequence>MMTKKRRNIIGKKKRIYAEPSSQNFEDTNNTNPPDCHQKTTDGNFSSLDLSMANHTSSRTSAHVSDGDFFVYVSGARVSLLLLISIMNGDSEFPFKLRHLVTEESSRSCCKRSTRSTRSCNLPCLDYSVGAGPLLKTLLEGVEVTDKQLKEPGYMLYDRVLRPVDRSVKKGNVMFTSIEVHTSFQLSQELRYYARMGSLFPLHKEWNDESREKLDDIMELLKDNFIWKSGEPWIQYASKFDVRSSLVYSYSAVSSKILESKINKKYYNEWKDASPQQRDQINFEGITRREWEDFVNYIDNPNKEKELDPENYDEFDIFIKCYKKKMGLGDYPHKKTQDVCEKVIKRIEELRVQLQDVDPVIKAHQLKLSTVLDEVAGKHHGEYERGYGIGYKGRTTSHRFSTSYNVESSITNSQLQEELDVAN</sequence>
<gene>
    <name evidence="1" type="ORF">A4U43_C07F11270</name>
</gene>
<accession>A0A5P1ED06</accession>
<protein>
    <submittedName>
        <fullName evidence="1">Uncharacterized protein</fullName>
    </submittedName>
</protein>
<proteinExistence type="predicted"/>
<evidence type="ECO:0000313" key="2">
    <source>
        <dbReference type="Proteomes" id="UP000243459"/>
    </source>
</evidence>